<comment type="caution">
    <text evidence="2">The sequence shown here is derived from an EMBL/GenBank/DDBJ whole genome shotgun (WGS) entry which is preliminary data.</text>
</comment>
<accession>A0A645CRL4</accession>
<dbReference type="Pfam" id="PF02826">
    <property type="entry name" value="2-Hacid_dh_C"/>
    <property type="match status" value="1"/>
</dbReference>
<dbReference type="EMBL" id="VSSQ01029564">
    <property type="protein sequence ID" value="MPM79740.1"/>
    <property type="molecule type" value="Genomic_DNA"/>
</dbReference>
<evidence type="ECO:0000313" key="2">
    <source>
        <dbReference type="EMBL" id="MPM79740.1"/>
    </source>
</evidence>
<dbReference type="GO" id="GO:0016491">
    <property type="term" value="F:oxidoreductase activity"/>
    <property type="evidence" value="ECO:0007669"/>
    <property type="project" value="UniProtKB-KW"/>
</dbReference>
<sequence>MSGSQVIFGGMLKDSMVNKLSASGILYYDYYKREETVIANAYATAQGVIKLILNESKKMLSESEILITGYGRTGKAISKQLKALNANITVSVRNYRDIALLHAEGIKAIFYDEIITVGKTFDFVINTVPSLVINKDIIDSFNDKAFLIEIASAPYGFDVNYIHEKNLTFILASSLPGKAVPISAGRILGRSIEHIIKEENLFI</sequence>
<organism evidence="2">
    <name type="scientific">bioreactor metagenome</name>
    <dbReference type="NCBI Taxonomy" id="1076179"/>
    <lineage>
        <taxon>unclassified sequences</taxon>
        <taxon>metagenomes</taxon>
        <taxon>ecological metagenomes</taxon>
    </lineage>
</organism>
<dbReference type="EC" id="1.3.1.-" evidence="2"/>
<reference evidence="2" key="1">
    <citation type="submission" date="2019-08" db="EMBL/GenBank/DDBJ databases">
        <authorList>
            <person name="Kucharzyk K."/>
            <person name="Murdoch R.W."/>
            <person name="Higgins S."/>
            <person name="Loffler F."/>
        </authorList>
    </citation>
    <scope>NUCLEOTIDE SEQUENCE</scope>
</reference>
<dbReference type="AlphaFoldDB" id="A0A645CRL4"/>
<dbReference type="InterPro" id="IPR006140">
    <property type="entry name" value="D-isomer_DH_NAD-bd"/>
</dbReference>
<protein>
    <submittedName>
        <fullName evidence="2">Dipicolinate synthase subunit A</fullName>
        <ecNumber evidence="2">1.3.1.-</ecNumber>
    </submittedName>
</protein>
<keyword evidence="2" id="KW-0560">Oxidoreductase</keyword>
<feature type="domain" description="D-isomer specific 2-hydroxyacid dehydrogenase NAD-binding" evidence="1">
    <location>
        <begin position="56"/>
        <end position="151"/>
    </location>
</feature>
<gene>
    <name evidence="2" type="primary">dpaA_8</name>
    <name evidence="2" type="ORF">SDC9_126781</name>
</gene>
<dbReference type="InterPro" id="IPR036291">
    <property type="entry name" value="NAD(P)-bd_dom_sf"/>
</dbReference>
<dbReference type="SUPFAM" id="SSF51735">
    <property type="entry name" value="NAD(P)-binding Rossmann-fold domains"/>
    <property type="match status" value="1"/>
</dbReference>
<evidence type="ECO:0000259" key="1">
    <source>
        <dbReference type="Pfam" id="PF02826"/>
    </source>
</evidence>
<dbReference type="Gene3D" id="3.40.50.720">
    <property type="entry name" value="NAD(P)-binding Rossmann-like Domain"/>
    <property type="match status" value="1"/>
</dbReference>
<dbReference type="GO" id="GO:0051287">
    <property type="term" value="F:NAD binding"/>
    <property type="evidence" value="ECO:0007669"/>
    <property type="project" value="InterPro"/>
</dbReference>
<proteinExistence type="predicted"/>
<name>A0A645CRL4_9ZZZZ</name>